<feature type="transmembrane region" description="Helical" evidence="6">
    <location>
        <begin position="297"/>
        <end position="316"/>
    </location>
</feature>
<dbReference type="AlphaFoldDB" id="T0R9B0"/>
<dbReference type="Pfam" id="PF01699">
    <property type="entry name" value="Na_Ca_ex"/>
    <property type="match status" value="2"/>
</dbReference>
<dbReference type="GO" id="GO:0008324">
    <property type="term" value="F:monoatomic cation transmembrane transporter activity"/>
    <property type="evidence" value="ECO:0007669"/>
    <property type="project" value="TreeGrafter"/>
</dbReference>
<dbReference type="InParanoid" id="T0R9B0"/>
<dbReference type="InterPro" id="IPR051359">
    <property type="entry name" value="CaCA_antiporter"/>
</dbReference>
<evidence type="ECO:0000256" key="6">
    <source>
        <dbReference type="SAM" id="Phobius"/>
    </source>
</evidence>
<evidence type="ECO:0000256" key="1">
    <source>
        <dbReference type="ARBA" id="ARBA00004141"/>
    </source>
</evidence>
<dbReference type="OMA" id="AANYFCS"/>
<feature type="transmembrane region" description="Helical" evidence="6">
    <location>
        <begin position="524"/>
        <end position="542"/>
    </location>
</feature>
<keyword evidence="5 6" id="KW-0472">Membrane</keyword>
<dbReference type="eggNOG" id="KOG2399">
    <property type="taxonomic scope" value="Eukaryota"/>
</dbReference>
<evidence type="ECO:0000256" key="5">
    <source>
        <dbReference type="ARBA" id="ARBA00023136"/>
    </source>
</evidence>
<feature type="transmembrane region" description="Helical" evidence="6">
    <location>
        <begin position="449"/>
        <end position="472"/>
    </location>
</feature>
<feature type="transmembrane region" description="Helical" evidence="6">
    <location>
        <begin position="382"/>
        <end position="399"/>
    </location>
</feature>
<dbReference type="PANTHER" id="PTHR12266:SF0">
    <property type="entry name" value="MITOCHONDRIAL SODIUM_CALCIUM EXCHANGER PROTEIN"/>
    <property type="match status" value="1"/>
</dbReference>
<dbReference type="OrthoDB" id="407410at2759"/>
<feature type="domain" description="Sodium/calcium exchanger membrane region" evidence="7">
    <location>
        <begin position="75"/>
        <end position="216"/>
    </location>
</feature>
<feature type="transmembrane region" description="Helical" evidence="6">
    <location>
        <begin position="350"/>
        <end position="370"/>
    </location>
</feature>
<name>T0R9B0_SAPDV</name>
<dbReference type="InterPro" id="IPR036259">
    <property type="entry name" value="MFS_trans_sf"/>
</dbReference>
<keyword evidence="4 6" id="KW-1133">Transmembrane helix</keyword>
<dbReference type="EMBL" id="JH767192">
    <property type="protein sequence ID" value="EQC28733.1"/>
    <property type="molecule type" value="Genomic_DNA"/>
</dbReference>
<dbReference type="GeneID" id="19954334"/>
<feature type="transmembrane region" description="Helical" evidence="6">
    <location>
        <begin position="405"/>
        <end position="428"/>
    </location>
</feature>
<accession>T0R9B0</accession>
<feature type="transmembrane region" description="Helical" evidence="6">
    <location>
        <begin position="146"/>
        <end position="167"/>
    </location>
</feature>
<gene>
    <name evidence="8" type="ORF">SDRG_13607</name>
</gene>
<keyword evidence="3 6" id="KW-0812">Transmembrane</keyword>
<dbReference type="SUPFAM" id="SSF103473">
    <property type="entry name" value="MFS general substrate transporter"/>
    <property type="match status" value="1"/>
</dbReference>
<feature type="transmembrane region" description="Helical" evidence="6">
    <location>
        <begin position="6"/>
        <end position="24"/>
    </location>
</feature>
<keyword evidence="2" id="KW-0813">Transport</keyword>
<feature type="transmembrane region" description="Helical" evidence="6">
    <location>
        <begin position="492"/>
        <end position="512"/>
    </location>
</feature>
<reference evidence="8 9" key="1">
    <citation type="submission" date="2012-04" db="EMBL/GenBank/DDBJ databases">
        <title>The Genome Sequence of Saprolegnia declina VS20.</title>
        <authorList>
            <consortium name="The Broad Institute Genome Sequencing Platform"/>
            <person name="Russ C."/>
            <person name="Nusbaum C."/>
            <person name="Tyler B."/>
            <person name="van West P."/>
            <person name="Dieguez-Uribeondo J."/>
            <person name="de Bruijn I."/>
            <person name="Tripathy S."/>
            <person name="Jiang R."/>
            <person name="Young S.K."/>
            <person name="Zeng Q."/>
            <person name="Gargeya S."/>
            <person name="Fitzgerald M."/>
            <person name="Haas B."/>
            <person name="Abouelleil A."/>
            <person name="Alvarado L."/>
            <person name="Arachchi H.M."/>
            <person name="Berlin A."/>
            <person name="Chapman S.B."/>
            <person name="Goldberg J."/>
            <person name="Griggs A."/>
            <person name="Gujja S."/>
            <person name="Hansen M."/>
            <person name="Howarth C."/>
            <person name="Imamovic A."/>
            <person name="Larimer J."/>
            <person name="McCowen C."/>
            <person name="Montmayeur A."/>
            <person name="Murphy C."/>
            <person name="Neiman D."/>
            <person name="Pearson M."/>
            <person name="Priest M."/>
            <person name="Roberts A."/>
            <person name="Saif S."/>
            <person name="Shea T."/>
            <person name="Sisk P."/>
            <person name="Sykes S."/>
            <person name="Wortman J."/>
            <person name="Nusbaum C."/>
            <person name="Birren B."/>
        </authorList>
    </citation>
    <scope>NUCLEOTIDE SEQUENCE [LARGE SCALE GENOMIC DNA]</scope>
    <source>
        <strain evidence="8 9">VS20</strain>
    </source>
</reference>
<evidence type="ECO:0000313" key="9">
    <source>
        <dbReference type="Proteomes" id="UP000030762"/>
    </source>
</evidence>
<sequence>MAATTWRVLLVLLAPAIVSGLFVFPDNCGRPGFIAVPDELRCACAHATRVSTIDYLSLHYCNMDALPLVSVTLLSTLLCLLFYSVGDTTDRYMVPAVTSIAAITRLDPSVAGATLLAFANGAPDLFSCVASFAGAHTHSGFGVGGLLGSGLVIAVFTLGHLAYLAGGFDLRKSPFMRDVAFYLVTVLGLLLAYRIGYISVPMAIAAICWYAVYTASVVGMPSTPPPEIDNADDNDDDKAVVLPNMTVTEDMIVVSVDPNEDNEDDECASTTDTLMSVDESPRSFWCDVTDWDKVGRLGQVVIVLLAPFLLARHVTVPRLESPLVSRKELATVAFAMPYFLLAVSTRFMPVPLMAVGVALVVSSVLAGLTYRCCDGAQQSWQLLRSFLALFLSSLWVFVIGHEIVAVMYVLGVGVGISSGTLGILVLAWGNSIGDFVGNRALVRQGHVHMATAACIAGPIFNTLVGGGLSLLLGCLHANDHRVAIWSADHNGSLGIGFVVLAIALLSLLVLGSRYPAKDIELTPTFGLFLVALYSLFCVWTLVDETSSWQNDD</sequence>
<dbReference type="RefSeq" id="XP_008617925.1">
    <property type="nucleotide sequence ID" value="XM_008619703.1"/>
</dbReference>
<dbReference type="VEuPathDB" id="FungiDB:SDRG_13607"/>
<dbReference type="STRING" id="1156394.T0R9B0"/>
<evidence type="ECO:0000256" key="4">
    <source>
        <dbReference type="ARBA" id="ARBA00022989"/>
    </source>
</evidence>
<dbReference type="PANTHER" id="PTHR12266">
    <property type="entry name" value="NA+/CA2+ K+ INDEPENDENT EXCHANGER"/>
    <property type="match status" value="1"/>
</dbReference>
<feature type="domain" description="Sodium/calcium exchanger membrane region" evidence="7">
    <location>
        <begin position="385"/>
        <end position="541"/>
    </location>
</feature>
<dbReference type="InterPro" id="IPR044880">
    <property type="entry name" value="NCX_ion-bd_dom_sf"/>
</dbReference>
<dbReference type="InterPro" id="IPR004837">
    <property type="entry name" value="NaCa_Exmemb"/>
</dbReference>
<dbReference type="GO" id="GO:0016020">
    <property type="term" value="C:membrane"/>
    <property type="evidence" value="ECO:0007669"/>
    <property type="project" value="UniProtKB-SubCell"/>
</dbReference>
<organism evidence="8 9">
    <name type="scientific">Saprolegnia diclina (strain VS20)</name>
    <dbReference type="NCBI Taxonomy" id="1156394"/>
    <lineage>
        <taxon>Eukaryota</taxon>
        <taxon>Sar</taxon>
        <taxon>Stramenopiles</taxon>
        <taxon>Oomycota</taxon>
        <taxon>Saprolegniomycetes</taxon>
        <taxon>Saprolegniales</taxon>
        <taxon>Saprolegniaceae</taxon>
        <taxon>Saprolegnia</taxon>
    </lineage>
</organism>
<evidence type="ECO:0000256" key="2">
    <source>
        <dbReference type="ARBA" id="ARBA00022448"/>
    </source>
</evidence>
<dbReference type="Proteomes" id="UP000030762">
    <property type="component" value="Unassembled WGS sequence"/>
</dbReference>
<proteinExistence type="predicted"/>
<keyword evidence="9" id="KW-1185">Reference proteome</keyword>
<evidence type="ECO:0000256" key="3">
    <source>
        <dbReference type="ARBA" id="ARBA00022692"/>
    </source>
</evidence>
<comment type="subcellular location">
    <subcellularLocation>
        <location evidence="1">Membrane</location>
        <topology evidence="1">Multi-pass membrane protein</topology>
    </subcellularLocation>
</comment>
<feature type="transmembrane region" description="Helical" evidence="6">
    <location>
        <begin position="179"/>
        <end position="212"/>
    </location>
</feature>
<feature type="transmembrane region" description="Helical" evidence="6">
    <location>
        <begin position="65"/>
        <end position="85"/>
    </location>
</feature>
<evidence type="ECO:0000313" key="8">
    <source>
        <dbReference type="EMBL" id="EQC28733.1"/>
    </source>
</evidence>
<protein>
    <recommendedName>
        <fullName evidence="7">Sodium/calcium exchanger membrane region domain-containing protein</fullName>
    </recommendedName>
</protein>
<dbReference type="Gene3D" id="1.20.1420.30">
    <property type="entry name" value="NCX, central ion-binding region"/>
    <property type="match status" value="2"/>
</dbReference>
<evidence type="ECO:0000259" key="7">
    <source>
        <dbReference type="Pfam" id="PF01699"/>
    </source>
</evidence>